<reference evidence="2" key="1">
    <citation type="submission" date="2021-06" db="EMBL/GenBank/DDBJ databases">
        <authorList>
            <person name="Hodson N. C."/>
            <person name="Mongue J. A."/>
            <person name="Jaron S. K."/>
        </authorList>
    </citation>
    <scope>NUCLEOTIDE SEQUENCE</scope>
</reference>
<organism evidence="2 3">
    <name type="scientific">Allacma fusca</name>
    <dbReference type="NCBI Taxonomy" id="39272"/>
    <lineage>
        <taxon>Eukaryota</taxon>
        <taxon>Metazoa</taxon>
        <taxon>Ecdysozoa</taxon>
        <taxon>Arthropoda</taxon>
        <taxon>Hexapoda</taxon>
        <taxon>Collembola</taxon>
        <taxon>Symphypleona</taxon>
        <taxon>Sminthuridae</taxon>
        <taxon>Allacma</taxon>
    </lineage>
</organism>
<feature type="non-terminal residue" evidence="2">
    <location>
        <position position="1"/>
    </location>
</feature>
<protein>
    <submittedName>
        <fullName evidence="2">Uncharacterized protein</fullName>
    </submittedName>
</protein>
<gene>
    <name evidence="2" type="ORF">AFUS01_LOCUS20074</name>
</gene>
<sequence>PIVTAKNGTQAPAKDGTTGPRKKTVSES</sequence>
<dbReference type="Proteomes" id="UP000708208">
    <property type="component" value="Unassembled WGS sequence"/>
</dbReference>
<dbReference type="AlphaFoldDB" id="A0A8J2K3L0"/>
<keyword evidence="3" id="KW-1185">Reference proteome</keyword>
<feature type="non-terminal residue" evidence="2">
    <location>
        <position position="28"/>
    </location>
</feature>
<accession>A0A8J2K3L0</accession>
<evidence type="ECO:0000313" key="3">
    <source>
        <dbReference type="Proteomes" id="UP000708208"/>
    </source>
</evidence>
<feature type="region of interest" description="Disordered" evidence="1">
    <location>
        <begin position="1"/>
        <end position="28"/>
    </location>
</feature>
<name>A0A8J2K3L0_9HEXA</name>
<evidence type="ECO:0000313" key="2">
    <source>
        <dbReference type="EMBL" id="CAG7731487.1"/>
    </source>
</evidence>
<dbReference type="EMBL" id="CAJVCH010213649">
    <property type="protein sequence ID" value="CAG7731487.1"/>
    <property type="molecule type" value="Genomic_DNA"/>
</dbReference>
<feature type="compositionally biased region" description="Polar residues" evidence="1">
    <location>
        <begin position="1"/>
        <end position="10"/>
    </location>
</feature>
<proteinExistence type="predicted"/>
<evidence type="ECO:0000256" key="1">
    <source>
        <dbReference type="SAM" id="MobiDB-lite"/>
    </source>
</evidence>
<comment type="caution">
    <text evidence="2">The sequence shown here is derived from an EMBL/GenBank/DDBJ whole genome shotgun (WGS) entry which is preliminary data.</text>
</comment>